<proteinExistence type="predicted"/>
<dbReference type="RefSeq" id="WP_042206925.1">
    <property type="nucleotide sequence ID" value="NZ_CP009288.1"/>
</dbReference>
<dbReference type="EMBL" id="CP009288">
    <property type="protein sequence ID" value="AIQ13126.1"/>
    <property type="molecule type" value="Genomic_DNA"/>
</dbReference>
<evidence type="ECO:0000313" key="2">
    <source>
        <dbReference type="EMBL" id="AIQ13126.1"/>
    </source>
</evidence>
<organism evidence="2 3">
    <name type="scientific">Paenibacillus durus</name>
    <name type="common">Paenibacillus azotofixans</name>
    <dbReference type="NCBI Taxonomy" id="44251"/>
    <lineage>
        <taxon>Bacteria</taxon>
        <taxon>Bacillati</taxon>
        <taxon>Bacillota</taxon>
        <taxon>Bacilli</taxon>
        <taxon>Bacillales</taxon>
        <taxon>Paenibacillaceae</taxon>
        <taxon>Paenibacillus</taxon>
    </lineage>
</organism>
<dbReference type="Proteomes" id="UP000029409">
    <property type="component" value="Chromosome"/>
</dbReference>
<name>A0A089HMC8_PAEDU</name>
<dbReference type="AlphaFoldDB" id="A0A089HMC8"/>
<dbReference type="KEGG" id="pdu:PDUR_15290"/>
<reference evidence="2 3" key="1">
    <citation type="submission" date="2014-08" db="EMBL/GenBank/DDBJ databases">
        <title>Comparative genomics of the Paenibacillus odorifer group.</title>
        <authorList>
            <person name="den Bakker H.C."/>
            <person name="Tsai Y.-C."/>
            <person name="Martin N."/>
            <person name="Korlach J."/>
            <person name="Wiedmann M."/>
        </authorList>
    </citation>
    <scope>NUCLEOTIDE SEQUENCE [LARGE SCALE GENOMIC DNA]</scope>
    <source>
        <strain evidence="2 3">DSM 1735</strain>
    </source>
</reference>
<accession>A0A089HMC8</accession>
<dbReference type="eggNOG" id="ENOG5032RH9">
    <property type="taxonomic scope" value="Bacteria"/>
</dbReference>
<protein>
    <recommendedName>
        <fullName evidence="1">DUF4825 domain-containing protein</fullName>
    </recommendedName>
</protein>
<keyword evidence="3" id="KW-1185">Reference proteome</keyword>
<feature type="domain" description="DUF4825" evidence="1">
    <location>
        <begin position="53"/>
        <end position="134"/>
    </location>
</feature>
<dbReference type="STRING" id="44251.PDUR_15290"/>
<evidence type="ECO:0000313" key="3">
    <source>
        <dbReference type="Proteomes" id="UP000029409"/>
    </source>
</evidence>
<dbReference type="InterPro" id="IPR032250">
    <property type="entry name" value="DUF4825"/>
</dbReference>
<evidence type="ECO:0000259" key="1">
    <source>
        <dbReference type="Pfam" id="PF16107"/>
    </source>
</evidence>
<dbReference type="Pfam" id="PF16107">
    <property type="entry name" value="DUF4825"/>
    <property type="match status" value="1"/>
</dbReference>
<sequence length="182" mass="20898">MRTRNRIIICLIVVGLALFGVVQGIVIPQIEHTKKQYMEDQQNPLRHDIENALQFKSKYMGDNSNLINLFNSLPLNNVGMSFRLIPDKLTAEINYKSNVTDIGEDQVNKALIYNATAAFALIDNLEAMNFNFIGTSYKVSRNDVASWYGVKLSTLLKKDVWEKMVQNKLEDNEYVLDFIKKF</sequence>
<gene>
    <name evidence="2" type="ORF">PDUR_15290</name>
</gene>